<dbReference type="InterPro" id="IPR002543">
    <property type="entry name" value="FtsK_dom"/>
</dbReference>
<dbReference type="InterPro" id="IPR027417">
    <property type="entry name" value="P-loop_NTPase"/>
</dbReference>
<evidence type="ECO:0000256" key="1">
    <source>
        <dbReference type="ARBA" id="ARBA00022741"/>
    </source>
</evidence>
<feature type="binding site" evidence="3">
    <location>
        <begin position="383"/>
        <end position="390"/>
    </location>
    <ligand>
        <name>ATP</name>
        <dbReference type="ChEBI" id="CHEBI:30616"/>
    </ligand>
</feature>
<gene>
    <name evidence="6" type="ORF">IF188_16945</name>
</gene>
<keyword evidence="4" id="KW-0472">Membrane</keyword>
<evidence type="ECO:0000259" key="5">
    <source>
        <dbReference type="PROSITE" id="PS50901"/>
    </source>
</evidence>
<sequence length="976" mass="101376">MRTTPPSRLAPRALVLSAADADDILDDEALTLPPAWTPPQRPPLPVVAAVVPVVGAVALWLVTGSVFALWFALLGPLIAAATLFDARRAARRDGRRAAAAAVRARERVRVALDVRHDAERTQLWLRHPDVSRFDVREDDIWRGGAVGALVVGAGDRASAMRVTGGDGDPDAAALRRRAARVSGAPIAVPAAAGVVVVGPDALAAAVQRALVLQLCLAHAPGELGILEPVDPEFDWSQTLPHRLGARPAVRLAIVAPGGRVPAEADVAVARCRPGDPLPPRCAAVISVSSPDAAHLDHAGESLPLQVEALSLAQAEAIVAVLAARAEHSLGISRDAGEPIALADLRDATPEPAGGGLPAVIGITDRVPFTVDLVHDGPHAIVAGVTGSGKSELLITWVLALCATRTTDEVTFLLADFKGGTAFDALAGVPHVTGVITDLDGAGARRAIESLRAELRRRESAIAAAGARDILDPRVRLPRLVVVVDEFAALLADHPELHAVFADLAARGRALGIHLVLGTQRAAGVIRENLLANCPLRLSLRVTDPSDSRAILGVDDAAHLPGGVSGRGSALVRRASDSRPVAVRIALSGPDDVAATALRTGERAPQRPWLPELPRQVTLDELERRPPAVSGASTAAGELLLGVADEPERQRQPTLALSPADRALLVVGGPGSGVSNTLALVGAQATRSVRVPADAEGLWDAVAALAEQPPTAGTVVLVDDLDAVGARLPAEYAQTLWERLDAAVRRAADEGAIVVAGAHRMTGPVSRLAELFPKRLLLPYPTRMDHAAAGGEPASFDPGAPAGRGWLDGRTVQIALAPSHAGGASPLADAPIDARTSGDRRPPWEPAGRLTGLVARRSPASRAALAAWEARGITVSGLDAYAADPTAGGAAAERVVVAGEPEDWQRHWRLLADIRGDHDLVVDTSCAAELRVLVGYRGVAPYCEPGRGRAWLVAAGADPVRIVLPASDSGRTVRTVL</sequence>
<dbReference type="Proteomes" id="UP000598426">
    <property type="component" value="Unassembled WGS sequence"/>
</dbReference>
<proteinExistence type="predicted"/>
<feature type="transmembrane region" description="Helical" evidence="4">
    <location>
        <begin position="44"/>
        <end position="62"/>
    </location>
</feature>
<evidence type="ECO:0000313" key="6">
    <source>
        <dbReference type="EMBL" id="MBD3943380.1"/>
    </source>
</evidence>
<feature type="transmembrane region" description="Helical" evidence="4">
    <location>
        <begin position="68"/>
        <end position="86"/>
    </location>
</feature>
<keyword evidence="6" id="KW-0132">Cell division</keyword>
<keyword evidence="6" id="KW-0131">Cell cycle</keyword>
<dbReference type="EMBL" id="JACXZS010000012">
    <property type="protein sequence ID" value="MBD3943380.1"/>
    <property type="molecule type" value="Genomic_DNA"/>
</dbReference>
<evidence type="ECO:0000256" key="4">
    <source>
        <dbReference type="SAM" id="Phobius"/>
    </source>
</evidence>
<comment type="caution">
    <text evidence="6">The sequence shown here is derived from an EMBL/GenBank/DDBJ whole genome shotgun (WGS) entry which is preliminary data.</text>
</comment>
<evidence type="ECO:0000256" key="3">
    <source>
        <dbReference type="PROSITE-ProRule" id="PRU00289"/>
    </source>
</evidence>
<keyword evidence="4" id="KW-1133">Transmembrane helix</keyword>
<reference evidence="6 7" key="1">
    <citation type="submission" date="2020-09" db="EMBL/GenBank/DDBJ databases">
        <title>Isolation and identification of active actinomycetes.</title>
        <authorList>
            <person name="Li X."/>
        </authorList>
    </citation>
    <scope>NUCLEOTIDE SEQUENCE [LARGE SCALE GENOMIC DNA]</scope>
    <source>
        <strain evidence="6 7">NEAU-LLC</strain>
    </source>
</reference>
<accession>A0ABR8NRY7</accession>
<protein>
    <submittedName>
        <fullName evidence="6">Cell division protein FtsK</fullName>
    </submittedName>
</protein>
<dbReference type="PROSITE" id="PS50901">
    <property type="entry name" value="FTSK"/>
    <property type="match status" value="1"/>
</dbReference>
<keyword evidence="4" id="KW-0812">Transmembrane</keyword>
<evidence type="ECO:0000256" key="2">
    <source>
        <dbReference type="ARBA" id="ARBA00022840"/>
    </source>
</evidence>
<dbReference type="RefSeq" id="WP_191172978.1">
    <property type="nucleotide sequence ID" value="NZ_JACXZS010000012.1"/>
</dbReference>
<keyword evidence="2 3" id="KW-0067">ATP-binding</keyword>
<dbReference type="Gene3D" id="3.40.50.300">
    <property type="entry name" value="P-loop containing nucleotide triphosphate hydrolases"/>
    <property type="match status" value="3"/>
</dbReference>
<dbReference type="GO" id="GO:0051301">
    <property type="term" value="P:cell division"/>
    <property type="evidence" value="ECO:0007669"/>
    <property type="project" value="UniProtKB-KW"/>
</dbReference>
<keyword evidence="1 3" id="KW-0547">Nucleotide-binding</keyword>
<dbReference type="SUPFAM" id="SSF52540">
    <property type="entry name" value="P-loop containing nucleoside triphosphate hydrolases"/>
    <property type="match status" value="1"/>
</dbReference>
<dbReference type="InterPro" id="IPR050206">
    <property type="entry name" value="FtsK/SpoIIIE/SftA"/>
</dbReference>
<dbReference type="Pfam" id="PF01580">
    <property type="entry name" value="FtsK_SpoIIIE"/>
    <property type="match status" value="1"/>
</dbReference>
<name>A0ABR8NRY7_9MICO</name>
<organism evidence="6 7">
    <name type="scientific">Microbacterium helvum</name>
    <dbReference type="NCBI Taxonomy" id="2773713"/>
    <lineage>
        <taxon>Bacteria</taxon>
        <taxon>Bacillati</taxon>
        <taxon>Actinomycetota</taxon>
        <taxon>Actinomycetes</taxon>
        <taxon>Micrococcales</taxon>
        <taxon>Microbacteriaceae</taxon>
        <taxon>Microbacterium</taxon>
    </lineage>
</organism>
<evidence type="ECO:0000313" key="7">
    <source>
        <dbReference type="Proteomes" id="UP000598426"/>
    </source>
</evidence>
<dbReference type="PANTHER" id="PTHR22683:SF1">
    <property type="entry name" value="TYPE VII SECRETION SYSTEM PROTEIN ESSC"/>
    <property type="match status" value="1"/>
</dbReference>
<keyword evidence="7" id="KW-1185">Reference proteome</keyword>
<feature type="domain" description="FtsK" evidence="5">
    <location>
        <begin position="365"/>
        <end position="548"/>
    </location>
</feature>
<dbReference type="PANTHER" id="PTHR22683">
    <property type="entry name" value="SPORULATION PROTEIN RELATED"/>
    <property type="match status" value="1"/>
</dbReference>